<sequence>MARKTLPKIIGLPNNAFFKFDANFRVYISFGVALIAFLIARTHFTWPAVSLITWVAFALAVIVMDWVIILNAHPREIRKIAKLQDSSRLLIFLFVIAASVISLGAILFLLKSSKGLPEADVSGHIVLAMTSVIVSWWLVHTLFTMRYAHMYYDTDTDDGQKTPVGGLEFPEEKEPDYLDFVYFSFVIGMTFQVSDVEISDRHIRRLAWMHGLISFAFNTAIVALSINIVSSMI</sequence>
<evidence type="ECO:0000313" key="3">
    <source>
        <dbReference type="Proteomes" id="UP000318733"/>
    </source>
</evidence>
<gene>
    <name evidence="2" type="ORF">FO440_19985</name>
</gene>
<feature type="transmembrane region" description="Helical" evidence="1">
    <location>
        <begin position="89"/>
        <end position="110"/>
    </location>
</feature>
<dbReference type="Proteomes" id="UP000318733">
    <property type="component" value="Unassembled WGS sequence"/>
</dbReference>
<feature type="transmembrane region" description="Helical" evidence="1">
    <location>
        <begin position="122"/>
        <end position="143"/>
    </location>
</feature>
<keyword evidence="3" id="KW-1185">Reference proteome</keyword>
<feature type="transmembrane region" description="Helical" evidence="1">
    <location>
        <begin position="206"/>
        <end position="229"/>
    </location>
</feature>
<evidence type="ECO:0000313" key="2">
    <source>
        <dbReference type="EMBL" id="TSJ38787.1"/>
    </source>
</evidence>
<dbReference type="RefSeq" id="WP_144250069.1">
    <property type="nucleotide sequence ID" value="NZ_VLPK01000004.1"/>
</dbReference>
<feature type="transmembrane region" description="Helical" evidence="1">
    <location>
        <begin position="20"/>
        <end position="40"/>
    </location>
</feature>
<name>A0A556MFT5_9SPHI</name>
<proteinExistence type="predicted"/>
<accession>A0A556MFT5</accession>
<dbReference type="Pfam" id="PF07077">
    <property type="entry name" value="DUF1345"/>
    <property type="match status" value="1"/>
</dbReference>
<keyword evidence="1" id="KW-1133">Transmembrane helix</keyword>
<dbReference type="EMBL" id="VLPK01000004">
    <property type="protein sequence ID" value="TSJ38787.1"/>
    <property type="molecule type" value="Genomic_DNA"/>
</dbReference>
<organism evidence="2 3">
    <name type="scientific">Mucilaginibacter corticis</name>
    <dbReference type="NCBI Taxonomy" id="2597670"/>
    <lineage>
        <taxon>Bacteria</taxon>
        <taxon>Pseudomonadati</taxon>
        <taxon>Bacteroidota</taxon>
        <taxon>Sphingobacteriia</taxon>
        <taxon>Sphingobacteriales</taxon>
        <taxon>Sphingobacteriaceae</taxon>
        <taxon>Mucilaginibacter</taxon>
    </lineage>
</organism>
<reference evidence="2 3" key="1">
    <citation type="submission" date="2019-07" db="EMBL/GenBank/DDBJ databases">
        <authorList>
            <person name="Huq M.A."/>
        </authorList>
    </citation>
    <scope>NUCLEOTIDE SEQUENCE [LARGE SCALE GENOMIC DNA]</scope>
    <source>
        <strain evidence="2 3">MAH-19</strain>
    </source>
</reference>
<feature type="transmembrane region" description="Helical" evidence="1">
    <location>
        <begin position="46"/>
        <end position="68"/>
    </location>
</feature>
<keyword evidence="1" id="KW-0812">Transmembrane</keyword>
<dbReference type="OrthoDB" id="64737at2"/>
<comment type="caution">
    <text evidence="2">The sequence shown here is derived from an EMBL/GenBank/DDBJ whole genome shotgun (WGS) entry which is preliminary data.</text>
</comment>
<evidence type="ECO:0000256" key="1">
    <source>
        <dbReference type="SAM" id="Phobius"/>
    </source>
</evidence>
<dbReference type="InterPro" id="IPR009781">
    <property type="entry name" value="DUF1345"/>
</dbReference>
<dbReference type="AlphaFoldDB" id="A0A556MFT5"/>
<keyword evidence="1" id="KW-0472">Membrane</keyword>
<protein>
    <submittedName>
        <fullName evidence="2">DUF1345 domain-containing protein</fullName>
    </submittedName>
</protein>